<gene>
    <name evidence="8" type="ordered locus">Pnap_3928</name>
</gene>
<reference evidence="9" key="1">
    <citation type="journal article" date="2009" name="Environ. Microbiol.">
        <title>The genome of Polaromonas naphthalenivorans strain CJ2, isolated from coal tar-contaminated sediment, reveals physiological and metabolic versatility and evolution through extensive horizontal gene transfer.</title>
        <authorList>
            <person name="Yagi J.M."/>
            <person name="Sims D."/>
            <person name="Brettin T."/>
            <person name="Bruce D."/>
            <person name="Madsen E.L."/>
        </authorList>
    </citation>
    <scope>NUCLEOTIDE SEQUENCE [LARGE SCALE GENOMIC DNA]</scope>
    <source>
        <strain evidence="9">CJ2</strain>
    </source>
</reference>
<dbReference type="HOGENOM" id="CLU_010686_8_3_4"/>
<accession>A1VU96</accession>
<dbReference type="Pfam" id="PF02796">
    <property type="entry name" value="HTH_7"/>
    <property type="match status" value="1"/>
</dbReference>
<dbReference type="Proteomes" id="UP000000644">
    <property type="component" value="Chromosome"/>
</dbReference>
<evidence type="ECO:0000256" key="3">
    <source>
        <dbReference type="ARBA" id="ARBA00023125"/>
    </source>
</evidence>
<dbReference type="PANTHER" id="PTHR30461">
    <property type="entry name" value="DNA-INVERTASE FROM LAMBDOID PROPHAGE"/>
    <property type="match status" value="1"/>
</dbReference>
<organism evidence="8 9">
    <name type="scientific">Polaromonas naphthalenivorans (strain CJ2)</name>
    <dbReference type="NCBI Taxonomy" id="365044"/>
    <lineage>
        <taxon>Bacteria</taxon>
        <taxon>Pseudomonadati</taxon>
        <taxon>Pseudomonadota</taxon>
        <taxon>Betaproteobacteria</taxon>
        <taxon>Burkholderiales</taxon>
        <taxon>Comamonadaceae</taxon>
        <taxon>Polaromonas</taxon>
    </lineage>
</organism>
<dbReference type="GO" id="GO:0015074">
    <property type="term" value="P:DNA integration"/>
    <property type="evidence" value="ECO:0007669"/>
    <property type="project" value="UniProtKB-KW"/>
</dbReference>
<dbReference type="Pfam" id="PF00239">
    <property type="entry name" value="Resolvase"/>
    <property type="match status" value="1"/>
</dbReference>
<evidence type="ECO:0000313" key="9">
    <source>
        <dbReference type="Proteomes" id="UP000000644"/>
    </source>
</evidence>
<keyword evidence="9" id="KW-1185">Reference proteome</keyword>
<evidence type="ECO:0000313" key="8">
    <source>
        <dbReference type="EMBL" id="ABM39224.1"/>
    </source>
</evidence>
<dbReference type="SUPFAM" id="SSF46689">
    <property type="entry name" value="Homeodomain-like"/>
    <property type="match status" value="1"/>
</dbReference>
<dbReference type="InterPro" id="IPR009057">
    <property type="entry name" value="Homeodomain-like_sf"/>
</dbReference>
<dbReference type="Gene3D" id="1.10.10.60">
    <property type="entry name" value="Homeodomain-like"/>
    <property type="match status" value="1"/>
</dbReference>
<dbReference type="AlphaFoldDB" id="A1VU96"/>
<keyword evidence="3" id="KW-0238">DNA-binding</keyword>
<dbReference type="InterPro" id="IPR006119">
    <property type="entry name" value="Resolv_N"/>
</dbReference>
<name>A1VU96_POLNA</name>
<dbReference type="STRING" id="365044.Pnap_3928"/>
<dbReference type="EMBL" id="CP000529">
    <property type="protein sequence ID" value="ABM39224.1"/>
    <property type="molecule type" value="Genomic_DNA"/>
</dbReference>
<evidence type="ECO:0000256" key="5">
    <source>
        <dbReference type="PIRSR" id="PIRSR606118-50"/>
    </source>
</evidence>
<dbReference type="eggNOG" id="COG1961">
    <property type="taxonomic scope" value="Bacteria"/>
</dbReference>
<comment type="similarity">
    <text evidence="1">Belongs to the site-specific recombinase resolvase family.</text>
</comment>
<dbReference type="PROSITE" id="PS51736">
    <property type="entry name" value="RECOMBINASES_3"/>
    <property type="match status" value="1"/>
</dbReference>
<feature type="domain" description="Resolvase/invertase-type recombinase catalytic" evidence="7">
    <location>
        <begin position="4"/>
        <end position="137"/>
    </location>
</feature>
<evidence type="ECO:0000256" key="6">
    <source>
        <dbReference type="PROSITE-ProRule" id="PRU10137"/>
    </source>
</evidence>
<keyword evidence="4" id="KW-0233">DNA recombination</keyword>
<keyword evidence="2" id="KW-0229">DNA integration</keyword>
<dbReference type="InterPro" id="IPR036162">
    <property type="entry name" value="Resolvase-like_N_sf"/>
</dbReference>
<dbReference type="Gene3D" id="3.40.50.1390">
    <property type="entry name" value="Resolvase, N-terminal catalytic domain"/>
    <property type="match status" value="1"/>
</dbReference>
<protein>
    <submittedName>
        <fullName evidence="8">Resolvase, N-terminal domain protein</fullName>
    </submittedName>
</protein>
<dbReference type="InterPro" id="IPR006120">
    <property type="entry name" value="Resolvase_HTH_dom"/>
</dbReference>
<dbReference type="KEGG" id="pna:Pnap_3928"/>
<dbReference type="CDD" id="cd03768">
    <property type="entry name" value="SR_ResInv"/>
    <property type="match status" value="1"/>
</dbReference>
<dbReference type="GO" id="GO:0000150">
    <property type="term" value="F:DNA strand exchange activity"/>
    <property type="evidence" value="ECO:0007669"/>
    <property type="project" value="InterPro"/>
</dbReference>
<dbReference type="PANTHER" id="PTHR30461:SF26">
    <property type="entry name" value="RESOLVASE HOMOLOG YNEB"/>
    <property type="match status" value="1"/>
</dbReference>
<proteinExistence type="inferred from homology"/>
<dbReference type="SMART" id="SM00857">
    <property type="entry name" value="Resolvase"/>
    <property type="match status" value="1"/>
</dbReference>
<evidence type="ECO:0000256" key="2">
    <source>
        <dbReference type="ARBA" id="ARBA00022908"/>
    </source>
</evidence>
<feature type="active site" description="O-(5'-phospho-DNA)-serine intermediate" evidence="5 6">
    <location>
        <position position="12"/>
    </location>
</feature>
<dbReference type="GO" id="GO:0003677">
    <property type="term" value="F:DNA binding"/>
    <property type="evidence" value="ECO:0007669"/>
    <property type="project" value="UniProtKB-KW"/>
</dbReference>
<sequence>MTGQNVGYVRVSTIIQNTARQLDGVSLHKIFEDKASGKNVDRPQLTACLAHLREGDTLHVHSMDRLCRNLDDLRRIVKDLTSRGVLVRFHKEGLSFTGEDSPMSNLLLSMLGAVAEFERSIILERQREGIQIAKVEGKYKGRKASLTKERVLELQRRAGAGEKKTVLAREFGVSRETVYTYLNTEKSASVG</sequence>
<dbReference type="OrthoDB" id="8585334at2"/>
<dbReference type="PROSITE" id="PS00397">
    <property type="entry name" value="RECOMBINASES_1"/>
    <property type="match status" value="1"/>
</dbReference>
<evidence type="ECO:0000256" key="1">
    <source>
        <dbReference type="ARBA" id="ARBA00009913"/>
    </source>
</evidence>
<dbReference type="SUPFAM" id="SSF53041">
    <property type="entry name" value="Resolvase-like"/>
    <property type="match status" value="1"/>
</dbReference>
<evidence type="ECO:0000256" key="4">
    <source>
        <dbReference type="ARBA" id="ARBA00023172"/>
    </source>
</evidence>
<dbReference type="InterPro" id="IPR006118">
    <property type="entry name" value="Recombinase_CS"/>
</dbReference>
<evidence type="ECO:0000259" key="7">
    <source>
        <dbReference type="PROSITE" id="PS51736"/>
    </source>
</evidence>
<dbReference type="CDD" id="cd00569">
    <property type="entry name" value="HTH_Hin_like"/>
    <property type="match status" value="1"/>
</dbReference>
<dbReference type="InterPro" id="IPR050639">
    <property type="entry name" value="SSR_resolvase"/>
</dbReference>
<dbReference type="RefSeq" id="WP_011803290.1">
    <property type="nucleotide sequence ID" value="NC_008781.1"/>
</dbReference>